<comment type="caution">
    <text evidence="10">The sequence shown here is derived from an EMBL/GenBank/DDBJ whole genome shotgun (WGS) entry which is preliminary data.</text>
</comment>
<evidence type="ECO:0000256" key="4">
    <source>
        <dbReference type="ARBA" id="ARBA00022989"/>
    </source>
</evidence>
<dbReference type="PANTHER" id="PTHR30572">
    <property type="entry name" value="MEMBRANE COMPONENT OF TRANSPORTER-RELATED"/>
    <property type="match status" value="1"/>
</dbReference>
<dbReference type="GO" id="GO:0022857">
    <property type="term" value="F:transmembrane transporter activity"/>
    <property type="evidence" value="ECO:0007669"/>
    <property type="project" value="TreeGrafter"/>
</dbReference>
<dbReference type="InterPro" id="IPR003838">
    <property type="entry name" value="ABC3_permease_C"/>
</dbReference>
<evidence type="ECO:0000256" key="2">
    <source>
        <dbReference type="ARBA" id="ARBA00022475"/>
    </source>
</evidence>
<feature type="transmembrane region" description="Helical" evidence="7">
    <location>
        <begin position="376"/>
        <end position="398"/>
    </location>
</feature>
<dbReference type="Pfam" id="PF12704">
    <property type="entry name" value="MacB_PCD"/>
    <property type="match status" value="1"/>
</dbReference>
<dbReference type="Pfam" id="PF02687">
    <property type="entry name" value="FtsX"/>
    <property type="match status" value="1"/>
</dbReference>
<evidence type="ECO:0000313" key="10">
    <source>
        <dbReference type="EMBL" id="PIR70517.1"/>
    </source>
</evidence>
<keyword evidence="2" id="KW-1003">Cell membrane</keyword>
<feature type="domain" description="ABC3 transporter permease C-terminal" evidence="8">
    <location>
        <begin position="289"/>
        <end position="408"/>
    </location>
</feature>
<feature type="transmembrane region" description="Helical" evidence="7">
    <location>
        <begin position="21"/>
        <end position="42"/>
    </location>
</feature>
<reference evidence="11" key="1">
    <citation type="submission" date="2017-09" db="EMBL/GenBank/DDBJ databases">
        <title>Depth-based differentiation of microbial function through sediment-hosted aquifers and enrichment of novel symbionts in the deep terrestrial subsurface.</title>
        <authorList>
            <person name="Probst A.J."/>
            <person name="Ladd B."/>
            <person name="Jarett J.K."/>
            <person name="Geller-Mcgrath D.E."/>
            <person name="Sieber C.M.K."/>
            <person name="Emerson J.B."/>
            <person name="Anantharaman K."/>
            <person name="Thomas B.C."/>
            <person name="Malmstrom R."/>
            <person name="Stieglmeier M."/>
            <person name="Klingl A."/>
            <person name="Woyke T."/>
            <person name="Ryan C.M."/>
            <person name="Banfield J.F."/>
        </authorList>
    </citation>
    <scope>NUCLEOTIDE SEQUENCE [LARGE SCALE GENOMIC DNA]</scope>
</reference>
<comment type="subcellular location">
    <subcellularLocation>
        <location evidence="1">Cell membrane</location>
        <topology evidence="1">Multi-pass membrane protein</topology>
    </subcellularLocation>
</comment>
<evidence type="ECO:0000256" key="3">
    <source>
        <dbReference type="ARBA" id="ARBA00022692"/>
    </source>
</evidence>
<sequence length="415" mass="45007">MKILYILKSAFSALRVNKSRSVLTILGIVIGVTAIMLVSVIGESAQSLVLSQVESLGSRTIAIVPGREPSGPADPSAAESLYADSLKMREIEALKKPSNVPDLEEAVPIVFGLYSASFGGETFNSMVIGSTDFLAEIFDIYPEEGFFFDEDDIKARAEVAIIGVKLKDELFGNSDAIGEKIRINGRNFRVIGVFPPKGQILFFNFDESAVVPFTSAQDYIFGIKHFNRIIVQAKTEESVPAVLRDIEITLRELHNITDPENDDFFASSQIEIAETLKTITDILTIFLAAVAAISLLVGGIGIMNIMLVSVTERTSEIGLRKALGATGNNILLQFIFESSILTTLGGLIGVLLGVTLSFLASIILGQLMNMAWDFSIPFFAAFLGIVISVLVGLLFGIYPAYKASQKSPIEALRYE</sequence>
<proteinExistence type="inferred from homology"/>
<dbReference type="PANTHER" id="PTHR30572:SF4">
    <property type="entry name" value="ABC TRANSPORTER PERMEASE YTRF"/>
    <property type="match status" value="1"/>
</dbReference>
<evidence type="ECO:0000256" key="7">
    <source>
        <dbReference type="SAM" id="Phobius"/>
    </source>
</evidence>
<keyword evidence="4 7" id="KW-1133">Transmembrane helix</keyword>
<dbReference type="GO" id="GO:0005886">
    <property type="term" value="C:plasma membrane"/>
    <property type="evidence" value="ECO:0007669"/>
    <property type="project" value="UniProtKB-SubCell"/>
</dbReference>
<dbReference type="InterPro" id="IPR050250">
    <property type="entry name" value="Macrolide_Exporter_MacB"/>
</dbReference>
<dbReference type="EMBL" id="PFCN01000014">
    <property type="protein sequence ID" value="PIR70517.1"/>
    <property type="molecule type" value="Genomic_DNA"/>
</dbReference>
<feature type="domain" description="MacB-like periplasmic core" evidence="9">
    <location>
        <begin position="21"/>
        <end position="247"/>
    </location>
</feature>
<evidence type="ECO:0000259" key="9">
    <source>
        <dbReference type="Pfam" id="PF12704"/>
    </source>
</evidence>
<evidence type="ECO:0000256" key="5">
    <source>
        <dbReference type="ARBA" id="ARBA00023136"/>
    </source>
</evidence>
<feature type="transmembrane region" description="Helical" evidence="7">
    <location>
        <begin position="285"/>
        <end position="310"/>
    </location>
</feature>
<evidence type="ECO:0000256" key="6">
    <source>
        <dbReference type="ARBA" id="ARBA00038076"/>
    </source>
</evidence>
<keyword evidence="3 7" id="KW-0812">Transmembrane</keyword>
<evidence type="ECO:0000256" key="1">
    <source>
        <dbReference type="ARBA" id="ARBA00004651"/>
    </source>
</evidence>
<dbReference type="InterPro" id="IPR025857">
    <property type="entry name" value="MacB_PCD"/>
</dbReference>
<dbReference type="AlphaFoldDB" id="A0A2H0TG35"/>
<protein>
    <submittedName>
        <fullName evidence="10">Multidrug ABC transporter substrate-binding protein</fullName>
    </submittedName>
</protein>
<organism evidence="10 11">
    <name type="scientific">Candidatus Niyogibacteria bacterium CG10_big_fil_rev_8_21_14_0_10_42_19</name>
    <dbReference type="NCBI Taxonomy" id="1974725"/>
    <lineage>
        <taxon>Bacteria</taxon>
        <taxon>Candidatus Niyogiibacteriota</taxon>
    </lineage>
</organism>
<evidence type="ECO:0000313" key="11">
    <source>
        <dbReference type="Proteomes" id="UP000229383"/>
    </source>
</evidence>
<evidence type="ECO:0000259" key="8">
    <source>
        <dbReference type="Pfam" id="PF02687"/>
    </source>
</evidence>
<name>A0A2H0TG35_9BACT</name>
<feature type="transmembrane region" description="Helical" evidence="7">
    <location>
        <begin position="331"/>
        <end position="364"/>
    </location>
</feature>
<comment type="similarity">
    <text evidence="6">Belongs to the ABC-4 integral membrane protein family.</text>
</comment>
<dbReference type="Proteomes" id="UP000229383">
    <property type="component" value="Unassembled WGS sequence"/>
</dbReference>
<keyword evidence="5 7" id="KW-0472">Membrane</keyword>
<accession>A0A2H0TG35</accession>
<gene>
    <name evidence="10" type="ORF">COU46_01095</name>
</gene>